<name>A0A9D2ASQ7_9FIRM</name>
<reference evidence="2" key="1">
    <citation type="journal article" date="2021" name="PeerJ">
        <title>Extensive microbial diversity within the chicken gut microbiome revealed by metagenomics and culture.</title>
        <authorList>
            <person name="Gilroy R."/>
            <person name="Ravi A."/>
            <person name="Getino M."/>
            <person name="Pursley I."/>
            <person name="Horton D.L."/>
            <person name="Alikhan N.F."/>
            <person name="Baker D."/>
            <person name="Gharbi K."/>
            <person name="Hall N."/>
            <person name="Watson M."/>
            <person name="Adriaenssens E.M."/>
            <person name="Foster-Nyarko E."/>
            <person name="Jarju S."/>
            <person name="Secka A."/>
            <person name="Antonio M."/>
            <person name="Oren A."/>
            <person name="Chaudhuri R.R."/>
            <person name="La Ragione R."/>
            <person name="Hildebrand F."/>
            <person name="Pallen M.J."/>
        </authorList>
    </citation>
    <scope>NUCLEOTIDE SEQUENCE</scope>
    <source>
        <strain evidence="2">ChiSjej5B23-15282</strain>
    </source>
</reference>
<proteinExistence type="inferred from homology"/>
<dbReference type="InterPro" id="IPR000600">
    <property type="entry name" value="ROK"/>
</dbReference>
<dbReference type="EMBL" id="DXFA01000024">
    <property type="protein sequence ID" value="HIX47666.1"/>
    <property type="molecule type" value="Genomic_DNA"/>
</dbReference>
<protein>
    <submittedName>
        <fullName evidence="2">ROK family transcriptional regulator</fullName>
    </submittedName>
</protein>
<sequence>MAGEIFQINYENRDILNALRCHPEIEKTVLAKELNIAFKTLNKQLEFLEQSGFISMSPQLEIVKDRFYMCGISVGGSHCKLTLVNAQYKVISAEDMDKLCNKYGVFQQSFFVHRKNTREYGYKYFDTPDNLATLETYINEIIQDIIKLDDLSRTSGAGELPPIISIGIALTGSIDLKKQIIIRSHNVRYLKNIKKEILLWPDTRYELKKRNIELIIDHNAKAMAVCEKFSLYHSDNKNHEYAGKKNIACFYLGSGISCGLILNNRVIRGARNFSGELGHIQIPRMPEFEGDALPKERCTCGRMYCMEHLLIWDVLGMSRDEFRKITSEEIKEKINELQIHNPEEYQKRMRALGYYVGWAVDLVTKLLNVDLIIFSGKITCFIERAWSYLKPAAGDLDYAQVDCPMILSRYEALAPSVGAAILSTYPSGAMVEWVI</sequence>
<dbReference type="SUPFAM" id="SSF46785">
    <property type="entry name" value="Winged helix' DNA-binding domain"/>
    <property type="match status" value="1"/>
</dbReference>
<dbReference type="AlphaFoldDB" id="A0A9D2ASQ7"/>
<evidence type="ECO:0000313" key="2">
    <source>
        <dbReference type="EMBL" id="HIX47666.1"/>
    </source>
</evidence>
<gene>
    <name evidence="2" type="ORF">H9981_01400</name>
</gene>
<accession>A0A9D2ASQ7</accession>
<dbReference type="PANTHER" id="PTHR18964:SF149">
    <property type="entry name" value="BIFUNCTIONAL UDP-N-ACETYLGLUCOSAMINE 2-EPIMERASE_N-ACETYLMANNOSAMINE KINASE"/>
    <property type="match status" value="1"/>
</dbReference>
<evidence type="ECO:0000256" key="1">
    <source>
        <dbReference type="ARBA" id="ARBA00006479"/>
    </source>
</evidence>
<dbReference type="Gene3D" id="3.30.420.40">
    <property type="match status" value="2"/>
</dbReference>
<dbReference type="InterPro" id="IPR043129">
    <property type="entry name" value="ATPase_NBD"/>
</dbReference>
<comment type="similarity">
    <text evidence="1">Belongs to the ROK (NagC/XylR) family.</text>
</comment>
<dbReference type="PANTHER" id="PTHR18964">
    <property type="entry name" value="ROK (REPRESSOR, ORF, KINASE) FAMILY"/>
    <property type="match status" value="1"/>
</dbReference>
<dbReference type="Pfam" id="PF13412">
    <property type="entry name" value="HTH_24"/>
    <property type="match status" value="1"/>
</dbReference>
<comment type="caution">
    <text evidence="2">The sequence shown here is derived from an EMBL/GenBank/DDBJ whole genome shotgun (WGS) entry which is preliminary data.</text>
</comment>
<dbReference type="Pfam" id="PF00480">
    <property type="entry name" value="ROK"/>
    <property type="match status" value="1"/>
</dbReference>
<dbReference type="InterPro" id="IPR036390">
    <property type="entry name" value="WH_DNA-bd_sf"/>
</dbReference>
<dbReference type="CDD" id="cd23763">
    <property type="entry name" value="ASKHA_ATPase_ROK"/>
    <property type="match status" value="1"/>
</dbReference>
<dbReference type="SUPFAM" id="SSF53067">
    <property type="entry name" value="Actin-like ATPase domain"/>
    <property type="match status" value="2"/>
</dbReference>
<evidence type="ECO:0000313" key="3">
    <source>
        <dbReference type="Proteomes" id="UP000824243"/>
    </source>
</evidence>
<organism evidence="2 3">
    <name type="scientific">Candidatus Mediterraneibacter caccavium</name>
    <dbReference type="NCBI Taxonomy" id="2838661"/>
    <lineage>
        <taxon>Bacteria</taxon>
        <taxon>Bacillati</taxon>
        <taxon>Bacillota</taxon>
        <taxon>Clostridia</taxon>
        <taxon>Lachnospirales</taxon>
        <taxon>Lachnospiraceae</taxon>
        <taxon>Mediterraneibacter</taxon>
    </lineage>
</organism>
<dbReference type="Proteomes" id="UP000824243">
    <property type="component" value="Unassembled WGS sequence"/>
</dbReference>
<reference evidence="2" key="2">
    <citation type="submission" date="2021-04" db="EMBL/GenBank/DDBJ databases">
        <authorList>
            <person name="Gilroy R."/>
        </authorList>
    </citation>
    <scope>NUCLEOTIDE SEQUENCE</scope>
    <source>
        <strain evidence="2">ChiSjej5B23-15282</strain>
    </source>
</reference>